<evidence type="ECO:0000313" key="3">
    <source>
        <dbReference type="Proteomes" id="UP001189122"/>
    </source>
</evidence>
<organism evidence="2">
    <name type="scientific">Spirodela intermedia</name>
    <name type="common">Intermediate duckweed</name>
    <dbReference type="NCBI Taxonomy" id="51605"/>
    <lineage>
        <taxon>Eukaryota</taxon>
        <taxon>Viridiplantae</taxon>
        <taxon>Streptophyta</taxon>
        <taxon>Embryophyta</taxon>
        <taxon>Tracheophyta</taxon>
        <taxon>Spermatophyta</taxon>
        <taxon>Magnoliopsida</taxon>
        <taxon>Liliopsida</taxon>
        <taxon>Araceae</taxon>
        <taxon>Lemnoideae</taxon>
        <taxon>Spirodela</taxon>
    </lineage>
</organism>
<dbReference type="AlphaFoldDB" id="A0A7I8J5B9"/>
<accession>A0A7I8J5B9</accession>
<gene>
    <name evidence="2" type="ORF">SI7747_09011001</name>
</gene>
<keyword evidence="3" id="KW-1185">Reference proteome</keyword>
<dbReference type="EMBL" id="CACRZD030000009">
    <property type="protein sequence ID" value="CAA6664611.1"/>
    <property type="molecule type" value="Genomic_DNA"/>
</dbReference>
<feature type="region of interest" description="Disordered" evidence="1">
    <location>
        <begin position="20"/>
        <end position="43"/>
    </location>
</feature>
<proteinExistence type="predicted"/>
<dbReference type="Proteomes" id="UP001189122">
    <property type="component" value="Unassembled WGS sequence"/>
</dbReference>
<sequence>MYSSKAPMLCLISWMTRLRSKVGDGDGDGDGDGEGDYSSKGQQ</sequence>
<reference evidence="2 3" key="1">
    <citation type="submission" date="2019-12" db="EMBL/GenBank/DDBJ databases">
        <authorList>
            <person name="Scholz U."/>
            <person name="Mascher M."/>
            <person name="Fiebig A."/>
        </authorList>
    </citation>
    <scope>NUCLEOTIDE SEQUENCE</scope>
</reference>
<evidence type="ECO:0000256" key="1">
    <source>
        <dbReference type="SAM" id="MobiDB-lite"/>
    </source>
</evidence>
<protein>
    <submittedName>
        <fullName evidence="2">Uncharacterized protein</fullName>
    </submittedName>
</protein>
<feature type="compositionally biased region" description="Acidic residues" evidence="1">
    <location>
        <begin position="25"/>
        <end position="35"/>
    </location>
</feature>
<dbReference type="EMBL" id="LR743596">
    <property type="protein sequence ID" value="CAA2625224.1"/>
    <property type="molecule type" value="Genomic_DNA"/>
</dbReference>
<evidence type="ECO:0000313" key="2">
    <source>
        <dbReference type="EMBL" id="CAA2625224.1"/>
    </source>
</evidence>
<name>A0A7I8J5B9_SPIIN</name>